<sequence>ACCLVRGSGVCGLRAEMRDSMCENWSMVAEIFLLLEGFSEDTEQIQCFCSRAYVHDRELYRMGLKGTCYDNEDNGVIQEEEEKSEEELNVDDEPTVTSVETQEESGMDSEAELMANMGLPLQFGSSPTCRQPVTSTVSKKRVKKKKSNYKYDEHLSEVCEECPDKFLNVPSDVTGLGLTEEQPDFEEKCGGLNHSCEEVTTLELDFKTEWGKYWIQYGEGLLWESWLGKHPEWSDGAPAPWNCPETKEHWQQFYAEQYWLYYEQFQYWVDQGWSMDCTQDTDIGKDSSCANVHETGNLFSNAGEHFRTLLPAESTNASNGESIAECNEVSYGEVVSLINNIRLDSGNETKQSIGVENNICVSPDEAAISCECASDEQEPCDGGNSKRCASSGRTSTVQSDSSKTSSQALKSDMAARKSQTNGDEEEDDPPESRPVKMKRSHELDAEENPVVTVEDACSALGFKYHSSQNISKFSRGHARYRKVTELSRHLDMHQPTATKNKHIFFSEEGDVLKVKKSRTLAKVQRFLKQIVSSDDSESNGTDTQTCMLHNSEECTIPEQHSSKAECATVCENSSSGNREEETCADGGFLTCINVPSKLTICTEGNNEQFLEVHDKTHAENCKPHSDRQLVPLDIPDFLLPDADVTEQGDELQQMKSLTKDKKRRKKKKKIVHVPSEIVAVPELTKYWAQRYRLFSRFDEGVKLDQEGWFSVTPEKIAEHIANRVMQSFQCDIVVDAFCGVGGNSIQFALAGKRVIAVDIDPVKIDLAQNNARVYGVSEQIEFILGDFMMLASDLKADAVFLSPPWGGPDYVNAKIFDLKTMMSLDSFEIFALAQKITPNIIYFLPRNADIEQVASLAGVGGRVEIEQNFLNNKLKTITAYFGDLIRNQ</sequence>
<proteinExistence type="inferred from homology"/>
<evidence type="ECO:0000256" key="6">
    <source>
        <dbReference type="ARBA" id="ARBA00022553"/>
    </source>
</evidence>
<comment type="catalytic activity">
    <reaction evidence="17">
        <text>a 5'-end (N(7)-methyl 5'-triphosphoguanosine)-ribonucleoside in snRNA + S-adenosyl-L-methionine = a 5'-end (N(2),N(7)-dimethyl 5'-triphosphoguanosine)-ribonucleoside in snRNA + S-adenosyl-L-homocysteine + H(+)</text>
        <dbReference type="Rhea" id="RHEA:78471"/>
        <dbReference type="Rhea" id="RHEA-COMP:19085"/>
        <dbReference type="Rhea" id="RHEA-COMP:19087"/>
        <dbReference type="ChEBI" id="CHEBI:15378"/>
        <dbReference type="ChEBI" id="CHEBI:57856"/>
        <dbReference type="ChEBI" id="CHEBI:59789"/>
        <dbReference type="ChEBI" id="CHEBI:156461"/>
        <dbReference type="ChEBI" id="CHEBI:172880"/>
    </reaction>
    <physiologicalReaction direction="left-to-right" evidence="17">
        <dbReference type="Rhea" id="RHEA:78472"/>
    </physiologicalReaction>
</comment>
<evidence type="ECO:0000256" key="11">
    <source>
        <dbReference type="ARBA" id="ARBA00023163"/>
    </source>
</evidence>
<comment type="subcellular location">
    <subcellularLocation>
        <location evidence="2">Cytoplasm</location>
    </subcellularLocation>
    <subcellularLocation>
        <location evidence="1">Nucleus</location>
        <location evidence="1">Cajal body</location>
    </subcellularLocation>
    <subcellularLocation>
        <location evidence="3">Nucleus</location>
        <location evidence="3">Nucleolus</location>
    </subcellularLocation>
</comment>
<organism evidence="24 25">
    <name type="scientific">Scyliorhinus torazame</name>
    <name type="common">Cloudy catshark</name>
    <name type="synonym">Catulus torazame</name>
    <dbReference type="NCBI Taxonomy" id="75743"/>
    <lineage>
        <taxon>Eukaryota</taxon>
        <taxon>Metazoa</taxon>
        <taxon>Chordata</taxon>
        <taxon>Craniata</taxon>
        <taxon>Vertebrata</taxon>
        <taxon>Chondrichthyes</taxon>
        <taxon>Elasmobranchii</taxon>
        <taxon>Galeomorphii</taxon>
        <taxon>Galeoidea</taxon>
        <taxon>Carcharhiniformes</taxon>
        <taxon>Scyliorhinidae</taxon>
        <taxon>Scyliorhinus</taxon>
    </lineage>
</organism>
<comment type="catalytic activity">
    <reaction evidence="14">
        <text>a 5'-end (N(2),N(7)-dimethyl 5'-triphosphoguanosine)-ribonucleoside in snoRNA + S-adenosyl-L-methionine = a 5'-end (N(2),N(2),N(7)-trimethyl 5'-triphosphoguanosine)-ribonucleoside in snoRNA + S-adenosyl-L-homocysteine + H(+)</text>
        <dbReference type="Rhea" id="RHEA:78507"/>
        <dbReference type="Rhea" id="RHEA-COMP:19088"/>
        <dbReference type="Rhea" id="RHEA-COMP:19090"/>
        <dbReference type="ChEBI" id="CHEBI:15378"/>
        <dbReference type="ChEBI" id="CHEBI:57856"/>
        <dbReference type="ChEBI" id="CHEBI:59789"/>
        <dbReference type="ChEBI" id="CHEBI:167623"/>
        <dbReference type="ChEBI" id="CHEBI:172880"/>
    </reaction>
    <physiologicalReaction direction="left-to-right" evidence="14">
        <dbReference type="Rhea" id="RHEA:78508"/>
    </physiologicalReaction>
</comment>
<dbReference type="OMA" id="XHELDID"/>
<evidence type="ECO:0000256" key="12">
    <source>
        <dbReference type="ARBA" id="ARBA00023242"/>
    </source>
</evidence>
<dbReference type="SUPFAM" id="SSF53335">
    <property type="entry name" value="S-adenosyl-L-methionine-dependent methyltransferases"/>
    <property type="match status" value="1"/>
</dbReference>
<evidence type="ECO:0000313" key="24">
    <source>
        <dbReference type="EMBL" id="GCB69889.1"/>
    </source>
</evidence>
<dbReference type="Pfam" id="PF09445">
    <property type="entry name" value="Methyltransf_15"/>
    <property type="match status" value="1"/>
</dbReference>
<evidence type="ECO:0000256" key="5">
    <source>
        <dbReference type="ARBA" id="ARBA00022490"/>
    </source>
</evidence>
<evidence type="ECO:0000256" key="3">
    <source>
        <dbReference type="ARBA" id="ARBA00004604"/>
    </source>
</evidence>
<dbReference type="GO" id="GO:0005730">
    <property type="term" value="C:nucleolus"/>
    <property type="evidence" value="ECO:0007669"/>
    <property type="project" value="UniProtKB-SubCell"/>
</dbReference>
<keyword evidence="9" id="KW-0949">S-adenosyl-L-methionine</keyword>
<evidence type="ECO:0000256" key="14">
    <source>
        <dbReference type="ARBA" id="ARBA00047418"/>
    </source>
</evidence>
<feature type="compositionally biased region" description="Acidic residues" evidence="23">
    <location>
        <begin position="79"/>
        <end position="94"/>
    </location>
</feature>
<evidence type="ECO:0000256" key="22">
    <source>
        <dbReference type="ARBA" id="ARBA00081504"/>
    </source>
</evidence>
<protein>
    <recommendedName>
        <fullName evidence="4">Trimethylguanosine synthase</fullName>
    </recommendedName>
    <alternativeName>
        <fullName evidence="18">Cap-specific guanine-N(2) methyltransferase</fullName>
    </alternativeName>
    <alternativeName>
        <fullName evidence="21">Nuclear receptor coactivator 6-interacting protein</fullName>
    </alternativeName>
    <alternativeName>
        <fullName evidence="22">PRIP-interacting protein with methyltransferase motif</fullName>
    </alternativeName>
</protein>
<dbReference type="InterPro" id="IPR029063">
    <property type="entry name" value="SAM-dependent_MTases_sf"/>
</dbReference>
<dbReference type="CDD" id="cd02440">
    <property type="entry name" value="AdoMet_MTases"/>
    <property type="match status" value="1"/>
</dbReference>
<keyword evidence="7" id="KW-0489">Methyltransferase</keyword>
<evidence type="ECO:0000256" key="21">
    <source>
        <dbReference type="ARBA" id="ARBA00079339"/>
    </source>
</evidence>
<evidence type="ECO:0000256" key="19">
    <source>
        <dbReference type="ARBA" id="ARBA00057179"/>
    </source>
</evidence>
<evidence type="ECO:0000256" key="18">
    <source>
        <dbReference type="ARBA" id="ARBA00049790"/>
    </source>
</evidence>
<comment type="subunit">
    <text evidence="20">May form homooligomers. Interacts with CREBBP/CBP, EED/WAIT1, EP300/P300, NCOA6/PRIP, PPARBP/PBP and SMN.</text>
</comment>
<evidence type="ECO:0000256" key="8">
    <source>
        <dbReference type="ARBA" id="ARBA00022679"/>
    </source>
</evidence>
<keyword evidence="25" id="KW-1185">Reference proteome</keyword>
<keyword evidence="10" id="KW-0805">Transcription regulation</keyword>
<keyword evidence="5" id="KW-0963">Cytoplasm</keyword>
<evidence type="ECO:0000256" key="15">
    <source>
        <dbReference type="ARBA" id="ARBA00048740"/>
    </source>
</evidence>
<dbReference type="GO" id="GO:0071164">
    <property type="term" value="F:RNA cap trimethylguanosine synthase activity"/>
    <property type="evidence" value="ECO:0007669"/>
    <property type="project" value="TreeGrafter"/>
</dbReference>
<comment type="function">
    <text evidence="19">Catalyzes the 2 serial methylation steps for the conversion of the 7-monomethylguanosine (m(7)G) caps of snRNAs and snoRNAs to a 2,2,7-trimethylguanosine (m(2,2,7)G) cap structure. The enzyme is specific for guanine, and N7 methylation must precede N2 methylation. Hypermethylation of the m7G cap of U snRNAs leads to their concentration in nuclear foci, their colocalization with coilin and the formation of canonical Cajal bodies (CBs). Plays a role in transcriptional regulation.</text>
</comment>
<feature type="compositionally biased region" description="Low complexity" evidence="23">
    <location>
        <begin position="395"/>
        <end position="412"/>
    </location>
</feature>
<feature type="region of interest" description="Disordered" evidence="23">
    <location>
        <begin position="79"/>
        <end position="103"/>
    </location>
</feature>
<feature type="region of interest" description="Disordered" evidence="23">
    <location>
        <begin position="376"/>
        <end position="449"/>
    </location>
</feature>
<dbReference type="PANTHER" id="PTHR14741">
    <property type="entry name" value="S-ADENOSYLMETHIONINE-DEPENDENT METHYLTRANSFERASE RELATED"/>
    <property type="match status" value="1"/>
</dbReference>
<reference evidence="24 25" key="1">
    <citation type="journal article" date="2018" name="Nat. Ecol. Evol.">
        <title>Shark genomes provide insights into elasmobranch evolution and the origin of vertebrates.</title>
        <authorList>
            <person name="Hara Y"/>
            <person name="Yamaguchi K"/>
            <person name="Onimaru K"/>
            <person name="Kadota M"/>
            <person name="Koyanagi M"/>
            <person name="Keeley SD"/>
            <person name="Tatsumi K"/>
            <person name="Tanaka K"/>
            <person name="Motone F"/>
            <person name="Kageyama Y"/>
            <person name="Nozu R"/>
            <person name="Adachi N"/>
            <person name="Nishimura O"/>
            <person name="Nakagawa R"/>
            <person name="Tanegashima C"/>
            <person name="Kiyatake I"/>
            <person name="Matsumoto R"/>
            <person name="Murakumo K"/>
            <person name="Nishida K"/>
            <person name="Terakita A"/>
            <person name="Kuratani S"/>
            <person name="Sato K"/>
            <person name="Hyodo S Kuraku.S."/>
        </authorList>
    </citation>
    <scope>NUCLEOTIDE SEQUENCE [LARGE SCALE GENOMIC DNA]</scope>
</reference>
<gene>
    <name evidence="24" type="ORF">scyTo_0012508</name>
</gene>
<evidence type="ECO:0000256" key="4">
    <source>
        <dbReference type="ARBA" id="ARBA00018517"/>
    </source>
</evidence>
<comment type="caution">
    <text evidence="24">The sequence shown here is derived from an EMBL/GenBank/DDBJ whole genome shotgun (WGS) entry which is preliminary data.</text>
</comment>
<dbReference type="PANTHER" id="PTHR14741:SF32">
    <property type="entry name" value="TRIMETHYLGUANOSINE SYNTHASE"/>
    <property type="match status" value="1"/>
</dbReference>
<dbReference type="EMBL" id="BFAA01006058">
    <property type="protein sequence ID" value="GCB69889.1"/>
    <property type="molecule type" value="Genomic_DNA"/>
</dbReference>
<feature type="non-terminal residue" evidence="24">
    <location>
        <position position="1"/>
    </location>
</feature>
<dbReference type="AlphaFoldDB" id="A0A401P9U1"/>
<keyword evidence="6" id="KW-0597">Phosphoprotein</keyword>
<dbReference type="Gene3D" id="3.40.50.150">
    <property type="entry name" value="Vaccinia Virus protein VP39"/>
    <property type="match status" value="1"/>
</dbReference>
<accession>A0A401P9U1</accession>
<evidence type="ECO:0000256" key="7">
    <source>
        <dbReference type="ARBA" id="ARBA00022603"/>
    </source>
</evidence>
<dbReference type="FunFam" id="3.40.50.150:FF:000066">
    <property type="entry name" value="Trimethylguanosine synthase 1"/>
    <property type="match status" value="1"/>
</dbReference>
<name>A0A401P9U1_SCYTO</name>
<evidence type="ECO:0000313" key="25">
    <source>
        <dbReference type="Proteomes" id="UP000288216"/>
    </source>
</evidence>
<comment type="similarity">
    <text evidence="13">Belongs to the methyltransferase superfamily. Trimethylguanosine synthase family.</text>
</comment>
<evidence type="ECO:0000256" key="20">
    <source>
        <dbReference type="ARBA" id="ARBA00064494"/>
    </source>
</evidence>
<evidence type="ECO:0000256" key="10">
    <source>
        <dbReference type="ARBA" id="ARBA00023015"/>
    </source>
</evidence>
<keyword evidence="12" id="KW-0539">Nucleus</keyword>
<dbReference type="STRING" id="75743.A0A401P9U1"/>
<dbReference type="InterPro" id="IPR019012">
    <property type="entry name" value="RNA_cap_Gua-N2-MeTrfase"/>
</dbReference>
<evidence type="ECO:0000256" key="2">
    <source>
        <dbReference type="ARBA" id="ARBA00004496"/>
    </source>
</evidence>
<keyword evidence="11" id="KW-0804">Transcription</keyword>
<evidence type="ECO:0000256" key="13">
    <source>
        <dbReference type="ARBA" id="ARBA00025783"/>
    </source>
</evidence>
<comment type="catalytic activity">
    <reaction evidence="15">
        <text>a 5'-end (N(7)-methyl 5'-triphosphoguanosine)-ribonucleoside in snoRNA + S-adenosyl-L-methionine = a 5'-end (N(2),N(7)-dimethyl 5'-triphosphoguanosine)-ribonucleoside in snoRNA + S-adenosyl-L-homocysteine + H(+)</text>
        <dbReference type="Rhea" id="RHEA:78475"/>
        <dbReference type="Rhea" id="RHEA-COMP:19086"/>
        <dbReference type="Rhea" id="RHEA-COMP:19088"/>
        <dbReference type="ChEBI" id="CHEBI:15378"/>
        <dbReference type="ChEBI" id="CHEBI:57856"/>
        <dbReference type="ChEBI" id="CHEBI:59789"/>
        <dbReference type="ChEBI" id="CHEBI:156461"/>
        <dbReference type="ChEBI" id="CHEBI:172880"/>
    </reaction>
    <physiologicalReaction direction="left-to-right" evidence="15">
        <dbReference type="Rhea" id="RHEA:78476"/>
    </physiologicalReaction>
</comment>
<dbReference type="Proteomes" id="UP000288216">
    <property type="component" value="Unassembled WGS sequence"/>
</dbReference>
<dbReference type="GO" id="GO:0005737">
    <property type="term" value="C:cytoplasm"/>
    <property type="evidence" value="ECO:0007669"/>
    <property type="project" value="UniProtKB-SubCell"/>
</dbReference>
<evidence type="ECO:0000256" key="1">
    <source>
        <dbReference type="ARBA" id="ARBA00004408"/>
    </source>
</evidence>
<evidence type="ECO:0000256" key="9">
    <source>
        <dbReference type="ARBA" id="ARBA00022691"/>
    </source>
</evidence>
<dbReference type="GO" id="GO:0015030">
    <property type="term" value="C:Cajal body"/>
    <property type="evidence" value="ECO:0007669"/>
    <property type="project" value="UniProtKB-SubCell"/>
</dbReference>
<keyword evidence="8" id="KW-0808">Transferase</keyword>
<evidence type="ECO:0000256" key="16">
    <source>
        <dbReference type="ARBA" id="ARBA00048763"/>
    </source>
</evidence>
<evidence type="ECO:0000256" key="17">
    <source>
        <dbReference type="ARBA" id="ARBA00049075"/>
    </source>
</evidence>
<evidence type="ECO:0000256" key="23">
    <source>
        <dbReference type="SAM" id="MobiDB-lite"/>
    </source>
</evidence>
<comment type="catalytic activity">
    <reaction evidence="16">
        <text>a 5'-end (N(2),N(7)-dimethyl 5'-triphosphoguanosine)-ribonucleoside in snRNA + S-adenosyl-L-methionine = a 5'-end (N(2),N(2),N(7)-trimethyl 5'-triphosphoguanosine)-ribonucleoside in snRNA + S-adenosyl-L-homocysteine + H(+)</text>
        <dbReference type="Rhea" id="RHEA:78479"/>
        <dbReference type="Rhea" id="RHEA-COMP:19087"/>
        <dbReference type="Rhea" id="RHEA-COMP:19089"/>
        <dbReference type="ChEBI" id="CHEBI:15378"/>
        <dbReference type="ChEBI" id="CHEBI:57856"/>
        <dbReference type="ChEBI" id="CHEBI:59789"/>
        <dbReference type="ChEBI" id="CHEBI:167623"/>
        <dbReference type="ChEBI" id="CHEBI:172880"/>
    </reaction>
    <physiologicalReaction direction="left-to-right" evidence="16">
        <dbReference type="Rhea" id="RHEA:78480"/>
    </physiologicalReaction>
</comment>
<dbReference type="OrthoDB" id="194443at2759"/>